<reference evidence="1 2" key="1">
    <citation type="journal article" date="2006" name="Nature">
        <title>Global trends of whole-genome duplications revealed by the ciliate Paramecium tetraurelia.</title>
        <authorList>
            <consortium name="Genoscope"/>
            <person name="Aury J.-M."/>
            <person name="Jaillon O."/>
            <person name="Duret L."/>
            <person name="Noel B."/>
            <person name="Jubin C."/>
            <person name="Porcel B.M."/>
            <person name="Segurens B."/>
            <person name="Daubin V."/>
            <person name="Anthouard V."/>
            <person name="Aiach N."/>
            <person name="Arnaiz O."/>
            <person name="Billaut A."/>
            <person name="Beisson J."/>
            <person name="Blanc I."/>
            <person name="Bouhouche K."/>
            <person name="Camara F."/>
            <person name="Duharcourt S."/>
            <person name="Guigo R."/>
            <person name="Gogendeau D."/>
            <person name="Katinka M."/>
            <person name="Keller A.-M."/>
            <person name="Kissmehl R."/>
            <person name="Klotz C."/>
            <person name="Koll F."/>
            <person name="Le Moue A."/>
            <person name="Lepere C."/>
            <person name="Malinsky S."/>
            <person name="Nowacki M."/>
            <person name="Nowak J.K."/>
            <person name="Plattner H."/>
            <person name="Poulain J."/>
            <person name="Ruiz F."/>
            <person name="Serrano V."/>
            <person name="Zagulski M."/>
            <person name="Dessen P."/>
            <person name="Betermier M."/>
            <person name="Weissenbach J."/>
            <person name="Scarpelli C."/>
            <person name="Schachter V."/>
            <person name="Sperling L."/>
            <person name="Meyer E."/>
            <person name="Cohen J."/>
            <person name="Wincker P."/>
        </authorList>
    </citation>
    <scope>NUCLEOTIDE SEQUENCE [LARGE SCALE GENOMIC DNA]</scope>
    <source>
        <strain evidence="1 2">Stock d4-2</strain>
    </source>
</reference>
<evidence type="ECO:0000313" key="2">
    <source>
        <dbReference type="Proteomes" id="UP000000600"/>
    </source>
</evidence>
<keyword evidence="2" id="KW-1185">Reference proteome</keyword>
<organism evidence="1 2">
    <name type="scientific">Paramecium tetraurelia</name>
    <dbReference type="NCBI Taxonomy" id="5888"/>
    <lineage>
        <taxon>Eukaryota</taxon>
        <taxon>Sar</taxon>
        <taxon>Alveolata</taxon>
        <taxon>Ciliophora</taxon>
        <taxon>Intramacronucleata</taxon>
        <taxon>Oligohymenophorea</taxon>
        <taxon>Peniculida</taxon>
        <taxon>Parameciidae</taxon>
        <taxon>Paramecium</taxon>
    </lineage>
</organism>
<sequence>MFNMNLNHPDRTLINILKNCPVYCIRYKSLVYIYNFEAKLAILVDVFFGLMPLYFIRQCQQQCSSSYFTNRICKAYFEAQILNSPNILLRSSSMHQMQDDYKQLSSFSNGEIFKTYFKLHFQVMYQKGFHEVFEASEHLKSMFVQLFQQASYAPQYNPEKQKDIHHIQDQLILLHVNLKSLQIQAQAHNVFFLIKFPVQFQKMSLNHYMCIILGSYHKFLLQFLSASYFSKQQFIHLQIHIECIIFHMLDIIINLRTESFDFYNENQKMQNIKVHQFQELHICITSNRCQNYMINAYQNIQQNFSRQKKQLLLSTSQPSRPFETKALFQIFIVNVIQDLNFLLVKINCSVKTRYQISRNTAQILLHNLQLNNYILPQRQFYCFQSNFSRKNNQQQNYTQRQKVMNIMIIAASRLSLQFCRTISINATQIEYNLNTCNQIVATSYKWFAAVKTLVILNWKYKRIWTQLFTHDK</sequence>
<evidence type="ECO:0000313" key="1">
    <source>
        <dbReference type="EMBL" id="CAK63983.1"/>
    </source>
</evidence>
<dbReference type="AlphaFoldDB" id="A0BZL6"/>
<gene>
    <name evidence="1" type="ORF">GSPATT00005835001</name>
</gene>
<dbReference type="OrthoDB" id="326193at2759"/>
<dbReference type="RefSeq" id="XP_001431381.1">
    <property type="nucleotide sequence ID" value="XM_001431344.1"/>
</dbReference>
<dbReference type="HOGENOM" id="CLU_579340_0_0_1"/>
<dbReference type="GeneID" id="5017174"/>
<name>A0BZL6_PARTE</name>
<dbReference type="KEGG" id="ptm:GSPATT00005835001"/>
<protein>
    <recommendedName>
        <fullName evidence="3">Transmembrane protein</fullName>
    </recommendedName>
</protein>
<accession>A0BZL6</accession>
<dbReference type="Proteomes" id="UP000000600">
    <property type="component" value="Unassembled WGS sequence"/>
</dbReference>
<proteinExistence type="predicted"/>
<dbReference type="EMBL" id="CT868030">
    <property type="protein sequence ID" value="CAK63983.1"/>
    <property type="molecule type" value="Genomic_DNA"/>
</dbReference>
<dbReference type="InParanoid" id="A0BZL6"/>
<evidence type="ECO:0008006" key="3">
    <source>
        <dbReference type="Google" id="ProtNLM"/>
    </source>
</evidence>